<name>A0A6H2DLM7_9SPHN</name>
<sequence length="87" mass="9666">MASIAHNRNAKRRPVNLTIREDILSDARALKLNTSKAAEAGIKAAIIEEREKQWLAENQKSIAAHNQRVEESGPLLVPEWADNIGLN</sequence>
<dbReference type="RefSeq" id="WP_168819243.1">
    <property type="nucleotide sequence ID" value="NZ_CP051217.1"/>
</dbReference>
<evidence type="ECO:0000313" key="2">
    <source>
        <dbReference type="EMBL" id="QJB69290.1"/>
    </source>
</evidence>
<dbReference type="InterPro" id="IPR009956">
    <property type="entry name" value="Post-segregation_anti-tox_CcdA"/>
</dbReference>
<organism evidence="2 3">
    <name type="scientific">Parasphingorhabdus halotolerans</name>
    <dbReference type="NCBI Taxonomy" id="2725558"/>
    <lineage>
        <taxon>Bacteria</taxon>
        <taxon>Pseudomonadati</taxon>
        <taxon>Pseudomonadota</taxon>
        <taxon>Alphaproteobacteria</taxon>
        <taxon>Sphingomonadales</taxon>
        <taxon>Sphingomonadaceae</taxon>
        <taxon>Parasphingorhabdus</taxon>
    </lineage>
</organism>
<evidence type="ECO:0000313" key="3">
    <source>
        <dbReference type="Proteomes" id="UP000501600"/>
    </source>
</evidence>
<evidence type="ECO:0000256" key="1">
    <source>
        <dbReference type="ARBA" id="ARBA00022649"/>
    </source>
</evidence>
<dbReference type="EMBL" id="CP051217">
    <property type="protein sequence ID" value="QJB69290.1"/>
    <property type="molecule type" value="Genomic_DNA"/>
</dbReference>
<dbReference type="Proteomes" id="UP000501600">
    <property type="component" value="Chromosome"/>
</dbReference>
<dbReference type="KEGG" id="phao:HF685_08355"/>
<dbReference type="Pfam" id="PF07362">
    <property type="entry name" value="CcdA"/>
    <property type="match status" value="1"/>
</dbReference>
<keyword evidence="1" id="KW-1277">Toxin-antitoxin system</keyword>
<reference evidence="2 3" key="1">
    <citation type="submission" date="2020-04" db="EMBL/GenBank/DDBJ databases">
        <title>Genome sequence for Sphingorhabdus sp. strain M1.</title>
        <authorList>
            <person name="Park S.-J."/>
        </authorList>
    </citation>
    <scope>NUCLEOTIDE SEQUENCE [LARGE SCALE GENOMIC DNA]</scope>
    <source>
        <strain evidence="2 3">JK6</strain>
    </source>
</reference>
<accession>A0A6H2DLM7</accession>
<proteinExistence type="predicted"/>
<keyword evidence="3" id="KW-1185">Reference proteome</keyword>
<dbReference type="AlphaFoldDB" id="A0A6H2DLM7"/>
<protein>
    <submittedName>
        <fullName evidence="2">Type II toxin-antitoxin system CcdA family antitoxin</fullName>
    </submittedName>
</protein>
<gene>
    <name evidence="2" type="ORF">HF685_08355</name>
</gene>